<evidence type="ECO:0000256" key="4">
    <source>
        <dbReference type="ARBA" id="ARBA00022884"/>
    </source>
</evidence>
<dbReference type="Pfam" id="PF01195">
    <property type="entry name" value="Pept_tRNA_hydro"/>
    <property type="match status" value="1"/>
</dbReference>
<dbReference type="RefSeq" id="WP_179767564.1">
    <property type="nucleotide sequence ID" value="NZ_JACCFO010000001.1"/>
</dbReference>
<dbReference type="EMBL" id="JACCFO010000001">
    <property type="protein sequence ID" value="NYI96154.1"/>
    <property type="molecule type" value="Genomic_DNA"/>
</dbReference>
<keyword evidence="2 8" id="KW-0820">tRNA-binding</keyword>
<keyword evidence="4 8" id="KW-0694">RNA-binding</keyword>
<dbReference type="EC" id="3.1.1.29" evidence="1 8"/>
<protein>
    <recommendedName>
        <fullName evidence="7 8">Peptidyl-tRNA hydrolase</fullName>
        <shortName evidence="8">Pth</shortName>
        <ecNumber evidence="1 8">3.1.1.29</ecNumber>
    </recommendedName>
</protein>
<dbReference type="AlphaFoldDB" id="A0A853BN43"/>
<comment type="subunit">
    <text evidence="8">Monomer.</text>
</comment>
<feature type="active site" description="Proton acceptor" evidence="8">
    <location>
        <position position="57"/>
    </location>
</feature>
<accession>A0A853BN43</accession>
<evidence type="ECO:0000256" key="2">
    <source>
        <dbReference type="ARBA" id="ARBA00022555"/>
    </source>
</evidence>
<dbReference type="FunFam" id="3.40.50.1470:FF:000001">
    <property type="entry name" value="Peptidyl-tRNA hydrolase"/>
    <property type="match status" value="1"/>
</dbReference>
<proteinExistence type="inferred from homology"/>
<dbReference type="PANTHER" id="PTHR17224">
    <property type="entry name" value="PEPTIDYL-TRNA HYDROLASE"/>
    <property type="match status" value="1"/>
</dbReference>
<evidence type="ECO:0000256" key="7">
    <source>
        <dbReference type="ARBA" id="ARBA00050038"/>
    </source>
</evidence>
<feature type="binding site" evidence="8">
    <location>
        <position position="104"/>
    </location>
    <ligand>
        <name>tRNA</name>
        <dbReference type="ChEBI" id="CHEBI:17843"/>
    </ligand>
</feature>
<dbReference type="NCBIfam" id="TIGR00447">
    <property type="entry name" value="pth"/>
    <property type="match status" value="1"/>
</dbReference>
<dbReference type="PANTHER" id="PTHR17224:SF1">
    <property type="entry name" value="PEPTIDYL-TRNA HYDROLASE"/>
    <property type="match status" value="1"/>
</dbReference>
<feature type="site" description="Stabilizes the basic form of H active site to accept a proton" evidence="8">
    <location>
        <position position="129"/>
    </location>
</feature>
<dbReference type="Gene3D" id="3.40.50.1470">
    <property type="entry name" value="Peptidyl-tRNA hydrolase"/>
    <property type="match status" value="1"/>
</dbReference>
<evidence type="ECO:0000256" key="9">
    <source>
        <dbReference type="RuleBase" id="RU000673"/>
    </source>
</evidence>
<dbReference type="SUPFAM" id="SSF53178">
    <property type="entry name" value="Peptidyl-tRNA hydrolase-like"/>
    <property type="match status" value="1"/>
</dbReference>
<evidence type="ECO:0000256" key="10">
    <source>
        <dbReference type="RuleBase" id="RU004320"/>
    </source>
</evidence>
<name>A0A853BN43_9ACTN</name>
<evidence type="ECO:0000313" key="11">
    <source>
        <dbReference type="EMBL" id="NYI96154.1"/>
    </source>
</evidence>
<comment type="catalytic activity">
    <reaction evidence="6 8 9">
        <text>an N-acyl-L-alpha-aminoacyl-tRNA + H2O = an N-acyl-L-amino acid + a tRNA + H(+)</text>
        <dbReference type="Rhea" id="RHEA:54448"/>
        <dbReference type="Rhea" id="RHEA-COMP:10123"/>
        <dbReference type="Rhea" id="RHEA-COMP:13883"/>
        <dbReference type="ChEBI" id="CHEBI:15377"/>
        <dbReference type="ChEBI" id="CHEBI:15378"/>
        <dbReference type="ChEBI" id="CHEBI:59874"/>
        <dbReference type="ChEBI" id="CHEBI:78442"/>
        <dbReference type="ChEBI" id="CHEBI:138191"/>
        <dbReference type="EC" id="3.1.1.29"/>
    </reaction>
</comment>
<dbReference type="InterPro" id="IPR018171">
    <property type="entry name" value="Pept_tRNA_hydro_CS"/>
</dbReference>
<feature type="binding site" evidence="8">
    <location>
        <position position="150"/>
    </location>
    <ligand>
        <name>tRNA</name>
        <dbReference type="ChEBI" id="CHEBI:17843"/>
    </ligand>
</feature>
<dbReference type="GO" id="GO:0006515">
    <property type="term" value="P:protein quality control for misfolded or incompletely synthesized proteins"/>
    <property type="evidence" value="ECO:0007669"/>
    <property type="project" value="UniProtKB-UniRule"/>
</dbReference>
<dbReference type="PROSITE" id="PS01195">
    <property type="entry name" value="PEPT_TRNA_HYDROL_1"/>
    <property type="match status" value="1"/>
</dbReference>
<dbReference type="GO" id="GO:0004045">
    <property type="term" value="F:peptidyl-tRNA hydrolase activity"/>
    <property type="evidence" value="ECO:0007669"/>
    <property type="project" value="UniProtKB-UniRule"/>
</dbReference>
<evidence type="ECO:0000313" key="12">
    <source>
        <dbReference type="Proteomes" id="UP000575985"/>
    </source>
</evidence>
<evidence type="ECO:0000256" key="6">
    <source>
        <dbReference type="ARBA" id="ARBA00048707"/>
    </source>
</evidence>
<dbReference type="GO" id="GO:0000049">
    <property type="term" value="F:tRNA binding"/>
    <property type="evidence" value="ECO:0007669"/>
    <property type="project" value="UniProtKB-UniRule"/>
</dbReference>
<evidence type="ECO:0000256" key="8">
    <source>
        <dbReference type="HAMAP-Rule" id="MF_00083"/>
    </source>
</evidence>
<organism evidence="11 12">
    <name type="scientific">Streptomonospora nanhaiensis</name>
    <dbReference type="NCBI Taxonomy" id="1323731"/>
    <lineage>
        <taxon>Bacteria</taxon>
        <taxon>Bacillati</taxon>
        <taxon>Actinomycetota</taxon>
        <taxon>Actinomycetes</taxon>
        <taxon>Streptosporangiales</taxon>
        <taxon>Nocardiopsidaceae</taxon>
        <taxon>Streptomonospora</taxon>
    </lineage>
</organism>
<dbReference type="GO" id="GO:0005737">
    <property type="term" value="C:cytoplasm"/>
    <property type="evidence" value="ECO:0007669"/>
    <property type="project" value="UniProtKB-SubCell"/>
</dbReference>
<keyword evidence="8" id="KW-0963">Cytoplasm</keyword>
<evidence type="ECO:0000256" key="3">
    <source>
        <dbReference type="ARBA" id="ARBA00022801"/>
    </source>
</evidence>
<dbReference type="InterPro" id="IPR001328">
    <property type="entry name" value="Pept_tRNA_hydro"/>
</dbReference>
<comment type="function">
    <text evidence="8">Hydrolyzes ribosome-free peptidyl-tRNAs (with 1 or more amino acids incorporated), which drop off the ribosome during protein synthesis, or as a result of ribosome stalling.</text>
</comment>
<feature type="site" description="Discriminates between blocked and unblocked aminoacyl-tRNA" evidence="8">
    <location>
        <position position="47"/>
    </location>
</feature>
<comment type="caution">
    <text evidence="11">The sequence shown here is derived from an EMBL/GenBank/DDBJ whole genome shotgun (WGS) entry which is preliminary data.</text>
</comment>
<keyword evidence="3 8" id="KW-0378">Hydrolase</keyword>
<dbReference type="Proteomes" id="UP000575985">
    <property type="component" value="Unassembled WGS sequence"/>
</dbReference>
<gene>
    <name evidence="8" type="primary">pth</name>
    <name evidence="11" type="ORF">HNR12_002431</name>
</gene>
<feature type="binding site" evidence="8">
    <location>
        <position position="102"/>
    </location>
    <ligand>
        <name>tRNA</name>
        <dbReference type="ChEBI" id="CHEBI:17843"/>
    </ligand>
</feature>
<dbReference type="InterPro" id="IPR036416">
    <property type="entry name" value="Pept_tRNA_hydro_sf"/>
</dbReference>
<dbReference type="PROSITE" id="PS01196">
    <property type="entry name" value="PEPT_TRNA_HYDROL_2"/>
    <property type="match status" value="1"/>
</dbReference>
<evidence type="ECO:0000256" key="5">
    <source>
        <dbReference type="ARBA" id="ARBA00038063"/>
    </source>
</evidence>
<dbReference type="HAMAP" id="MF_00083">
    <property type="entry name" value="Pept_tRNA_hydro_bact"/>
    <property type="match status" value="1"/>
</dbReference>
<comment type="function">
    <text evidence="8">Catalyzes the release of premature peptidyl moieties from peptidyl-tRNA molecules trapped in stalled 50S ribosomal subunits, and thus maintains levels of free tRNAs and 50S ribosomes.</text>
</comment>
<comment type="similarity">
    <text evidence="5 8 10">Belongs to the PTH family.</text>
</comment>
<evidence type="ECO:0000256" key="1">
    <source>
        <dbReference type="ARBA" id="ARBA00013260"/>
    </source>
</evidence>
<reference evidence="11 12" key="1">
    <citation type="submission" date="2020-07" db="EMBL/GenBank/DDBJ databases">
        <title>Sequencing the genomes of 1000 actinobacteria strains.</title>
        <authorList>
            <person name="Klenk H.-P."/>
        </authorList>
    </citation>
    <scope>NUCLEOTIDE SEQUENCE [LARGE SCALE GENOMIC DNA]</scope>
    <source>
        <strain evidence="11 12">DSM 45927</strain>
    </source>
</reference>
<keyword evidence="12" id="KW-1185">Reference proteome</keyword>
<feature type="binding site" evidence="8">
    <location>
        <position position="52"/>
    </location>
    <ligand>
        <name>tRNA</name>
        <dbReference type="ChEBI" id="CHEBI:17843"/>
    </ligand>
</feature>
<comment type="subcellular location">
    <subcellularLocation>
        <location evidence="8">Cytoplasm</location>
    </subcellularLocation>
</comment>
<dbReference type="GO" id="GO:0072344">
    <property type="term" value="P:rescue of stalled ribosome"/>
    <property type="evidence" value="ECO:0007669"/>
    <property type="project" value="UniProtKB-UniRule"/>
</dbReference>
<sequence length="226" mass="23630">MRGLLRWARAGRASASPGAAAAAPAGEASGEEAAVEAERWLVVGLGNPGPTYAGNRHNVGFMVADLLAERGGARFKAHKARAETAETRVAGVPAVLAKPRSYMNLSGGPVAALSRFYKIPLERILVVHDELDIPFAALRLKRGGGAGGHNGLRSLTSSLGAPDYLRVRVGVGRPPGRMDAAAYVLKDFSGTERKDLGVVLERAADAVETVLTEGLEKAQNTFHASA</sequence>
<dbReference type="CDD" id="cd00462">
    <property type="entry name" value="PTH"/>
    <property type="match status" value="1"/>
</dbReference>